<feature type="compositionally biased region" description="Polar residues" evidence="1">
    <location>
        <begin position="253"/>
        <end position="262"/>
    </location>
</feature>
<feature type="compositionally biased region" description="Basic and acidic residues" evidence="1">
    <location>
        <begin position="280"/>
        <end position="301"/>
    </location>
</feature>
<organism evidence="2 3">
    <name type="scientific">Glossina brevipalpis</name>
    <dbReference type="NCBI Taxonomy" id="37001"/>
    <lineage>
        <taxon>Eukaryota</taxon>
        <taxon>Metazoa</taxon>
        <taxon>Ecdysozoa</taxon>
        <taxon>Arthropoda</taxon>
        <taxon>Hexapoda</taxon>
        <taxon>Insecta</taxon>
        <taxon>Pterygota</taxon>
        <taxon>Neoptera</taxon>
        <taxon>Endopterygota</taxon>
        <taxon>Diptera</taxon>
        <taxon>Brachycera</taxon>
        <taxon>Muscomorpha</taxon>
        <taxon>Hippoboscoidea</taxon>
        <taxon>Glossinidae</taxon>
        <taxon>Glossina</taxon>
    </lineage>
</organism>
<reference evidence="2" key="2">
    <citation type="submission" date="2020-05" db="UniProtKB">
        <authorList>
            <consortium name="EnsemblMetazoa"/>
        </authorList>
    </citation>
    <scope>IDENTIFICATION</scope>
    <source>
        <strain evidence="2">IAEA</strain>
    </source>
</reference>
<feature type="compositionally biased region" description="Acidic residues" evidence="1">
    <location>
        <begin position="237"/>
        <end position="249"/>
    </location>
</feature>
<feature type="compositionally biased region" description="Polar residues" evidence="1">
    <location>
        <begin position="365"/>
        <end position="381"/>
    </location>
</feature>
<proteinExistence type="predicted"/>
<feature type="compositionally biased region" description="Basic residues" evidence="1">
    <location>
        <begin position="382"/>
        <end position="392"/>
    </location>
</feature>
<dbReference type="VEuPathDB" id="VectorBase:GBRI007303"/>
<evidence type="ECO:0000256" key="1">
    <source>
        <dbReference type="SAM" id="MobiDB-lite"/>
    </source>
</evidence>
<dbReference type="AlphaFoldDB" id="A0A1A9W5U3"/>
<feature type="region of interest" description="Disordered" evidence="1">
    <location>
        <begin position="361"/>
        <end position="433"/>
    </location>
</feature>
<evidence type="ECO:0000313" key="2">
    <source>
        <dbReference type="EnsemblMetazoa" id="GBRI007303-PA"/>
    </source>
</evidence>
<feature type="region of interest" description="Disordered" evidence="1">
    <location>
        <begin position="49"/>
        <end position="70"/>
    </location>
</feature>
<keyword evidence="3" id="KW-1185">Reference proteome</keyword>
<accession>A0A1A9W5U3</accession>
<evidence type="ECO:0000313" key="3">
    <source>
        <dbReference type="Proteomes" id="UP000091820"/>
    </source>
</evidence>
<name>A0A1A9W5U3_9MUSC</name>
<feature type="region of interest" description="Disordered" evidence="1">
    <location>
        <begin position="223"/>
        <end position="301"/>
    </location>
</feature>
<protein>
    <submittedName>
        <fullName evidence="2">Uncharacterized protein</fullName>
    </submittedName>
</protein>
<reference evidence="3" key="1">
    <citation type="submission" date="2014-03" db="EMBL/GenBank/DDBJ databases">
        <authorList>
            <person name="Aksoy S."/>
            <person name="Warren W."/>
            <person name="Wilson R.K."/>
        </authorList>
    </citation>
    <scope>NUCLEOTIDE SEQUENCE [LARGE SCALE GENOMIC DNA]</scope>
    <source>
        <strain evidence="3">IAEA</strain>
    </source>
</reference>
<dbReference type="Proteomes" id="UP000091820">
    <property type="component" value="Unassembled WGS sequence"/>
</dbReference>
<feature type="region of interest" description="Disordered" evidence="1">
    <location>
        <begin position="180"/>
        <end position="200"/>
    </location>
</feature>
<dbReference type="EnsemblMetazoa" id="GBRI007303-RA">
    <property type="protein sequence ID" value="GBRI007303-PA"/>
    <property type="gene ID" value="GBRI007303"/>
</dbReference>
<sequence length="433" mass="49712">MCGLHFKTSNGRPIVAEVVHKGRKKECVVQCALEACRILDRHGVLRQANQEPQKRKIKSQASDSDDDEFWDRTGDVARKKQRKANTNASVSLTHDDLIKKECNLETNLQEIGAKIISYQEKRKRMKAQNNESGEDLESYLKNLDEDGPEHDKIMIRKLRLEEQQLKIEQQKIRRLIRITKPTDLPQASPSQTLAKKEENSKKLLPMIGKRNQFSKFKFVTATTHKVDKSNSKKNLASDEEEMEEDDYNEENNTQDSKSNQAKESGHENVISKEQMSKVLTSDKEDLKESNDYEEKGLTKKDKNIITNENVVENKSSEEKSSSYGPCVKPTNILVKSDSKEKILNVAQESENQFVSDTITDENKNKTIVTPDASNDSGSSNLVRRRHRVRHRRQEVDIDDDDEHYDPTGKYAKWIPPENQTGDGFTELNKKYGY</sequence>